<dbReference type="Proteomes" id="UP000601789">
    <property type="component" value="Unassembled WGS sequence"/>
</dbReference>
<dbReference type="EMBL" id="JADGMQ010000012">
    <property type="protein sequence ID" value="MBI1622001.1"/>
    <property type="molecule type" value="Genomic_DNA"/>
</dbReference>
<name>A0ABS0SH32_9HYPH</name>
<evidence type="ECO:0000313" key="6">
    <source>
        <dbReference type="Proteomes" id="UP000601789"/>
    </source>
</evidence>
<proteinExistence type="inferred from homology"/>
<evidence type="ECO:0000256" key="2">
    <source>
        <dbReference type="ARBA" id="ARBA00023315"/>
    </source>
</evidence>
<dbReference type="InterPro" id="IPR000182">
    <property type="entry name" value="GNAT_dom"/>
</dbReference>
<feature type="domain" description="N-acetyltransferase" evidence="4">
    <location>
        <begin position="19"/>
        <end position="189"/>
    </location>
</feature>
<comment type="similarity">
    <text evidence="3">Belongs to the acetyltransferase family. RimJ subfamily.</text>
</comment>
<gene>
    <name evidence="5" type="ORF">IOD40_15170</name>
</gene>
<keyword evidence="1" id="KW-0808">Transferase</keyword>
<organism evidence="5 6">
    <name type="scientific">Aquamicrobium zhengzhouense</name>
    <dbReference type="NCBI Taxonomy" id="2781738"/>
    <lineage>
        <taxon>Bacteria</taxon>
        <taxon>Pseudomonadati</taxon>
        <taxon>Pseudomonadota</taxon>
        <taxon>Alphaproteobacteria</taxon>
        <taxon>Hyphomicrobiales</taxon>
        <taxon>Phyllobacteriaceae</taxon>
        <taxon>Aquamicrobium</taxon>
    </lineage>
</organism>
<dbReference type="PROSITE" id="PS51186">
    <property type="entry name" value="GNAT"/>
    <property type="match status" value="1"/>
</dbReference>
<dbReference type="InterPro" id="IPR051531">
    <property type="entry name" value="N-acetyltransferase"/>
</dbReference>
<keyword evidence="2" id="KW-0012">Acyltransferase</keyword>
<dbReference type="InterPro" id="IPR016181">
    <property type="entry name" value="Acyl_CoA_acyltransferase"/>
</dbReference>
<accession>A0ABS0SH32</accession>
<dbReference type="Gene3D" id="3.40.630.30">
    <property type="match status" value="1"/>
</dbReference>
<evidence type="ECO:0000259" key="4">
    <source>
        <dbReference type="PROSITE" id="PS51186"/>
    </source>
</evidence>
<protein>
    <submittedName>
        <fullName evidence="5">GNAT family N-acetyltransferase</fullName>
    </submittedName>
</protein>
<evidence type="ECO:0000256" key="3">
    <source>
        <dbReference type="ARBA" id="ARBA00038502"/>
    </source>
</evidence>
<dbReference type="PANTHER" id="PTHR43792:SF8">
    <property type="entry name" value="[RIBOSOMAL PROTEIN US5]-ALANINE N-ACETYLTRANSFERASE"/>
    <property type="match status" value="1"/>
</dbReference>
<sequence length="200" mass="23143">MLDFPFLRREPPALKGKSVTLRFPRPSDYREWAALRDESRAFLEPWEPRWAPDELDRSGWRSRIRRYRQEFAMGSAIAYLIFENVNRQLVGGITIGNIRYGVAQTAQVGYWMGERHAGKGYMQDAMEALISHAFGAMRLHRIEAACIPTNARSIHVLQKAGFTREGLLRSYLRINGVWQDHFIYALIADDRRASETRGRS</sequence>
<comment type="caution">
    <text evidence="5">The sequence shown here is derived from an EMBL/GenBank/DDBJ whole genome shotgun (WGS) entry which is preliminary data.</text>
</comment>
<dbReference type="SUPFAM" id="SSF55729">
    <property type="entry name" value="Acyl-CoA N-acyltransferases (Nat)"/>
    <property type="match status" value="1"/>
</dbReference>
<dbReference type="Pfam" id="PF13302">
    <property type="entry name" value="Acetyltransf_3"/>
    <property type="match status" value="1"/>
</dbReference>
<evidence type="ECO:0000313" key="5">
    <source>
        <dbReference type="EMBL" id="MBI1622001.1"/>
    </source>
</evidence>
<dbReference type="PANTHER" id="PTHR43792">
    <property type="entry name" value="GNAT FAMILY, PUTATIVE (AFU_ORTHOLOGUE AFUA_3G00765)-RELATED-RELATED"/>
    <property type="match status" value="1"/>
</dbReference>
<evidence type="ECO:0000256" key="1">
    <source>
        <dbReference type="ARBA" id="ARBA00022679"/>
    </source>
</evidence>
<reference evidence="5 6" key="1">
    <citation type="submission" date="2020-10" db="EMBL/GenBank/DDBJ databases">
        <title>Aquamicrobium zhengzhouensis sp. nov., a exopolysaccharide producing bacterium isolated from farmland soil.</title>
        <authorList>
            <person name="Wang X."/>
        </authorList>
    </citation>
    <scope>NUCLEOTIDE SEQUENCE [LARGE SCALE GENOMIC DNA]</scope>
    <source>
        <strain evidence="6">cd-1</strain>
    </source>
</reference>
<dbReference type="RefSeq" id="WP_198477538.1">
    <property type="nucleotide sequence ID" value="NZ_JADGMQ010000012.1"/>
</dbReference>
<keyword evidence="6" id="KW-1185">Reference proteome</keyword>